<evidence type="ECO:0000256" key="1">
    <source>
        <dbReference type="ARBA" id="ARBA00022598"/>
    </source>
</evidence>
<name>A0A1J5I3Y0_9BACT</name>
<dbReference type="CDD" id="cd17748">
    <property type="entry name" value="BRCT_DNA_ligase_like"/>
    <property type="match status" value="1"/>
</dbReference>
<feature type="binding site" evidence="9">
    <location>
        <begin position="38"/>
        <end position="42"/>
    </location>
    <ligand>
        <name>NAD(+)</name>
        <dbReference type="ChEBI" id="CHEBI:57540"/>
    </ligand>
</feature>
<feature type="binding site" evidence="9">
    <location>
        <position position="177"/>
    </location>
    <ligand>
        <name>NAD(+)</name>
        <dbReference type="ChEBI" id="CHEBI:57540"/>
    </ligand>
</feature>
<keyword evidence="7 9" id="KW-0234">DNA repair</keyword>
<dbReference type="HAMAP" id="MF_01588">
    <property type="entry name" value="DNA_ligase_A"/>
    <property type="match status" value="1"/>
</dbReference>
<evidence type="ECO:0000256" key="3">
    <source>
        <dbReference type="ARBA" id="ARBA00022723"/>
    </source>
</evidence>
<dbReference type="Gene3D" id="3.30.470.30">
    <property type="entry name" value="DNA ligase/mRNA capping enzyme"/>
    <property type="match status" value="1"/>
</dbReference>
<dbReference type="NCBIfam" id="NF005932">
    <property type="entry name" value="PRK07956.1"/>
    <property type="match status" value="1"/>
</dbReference>
<dbReference type="SUPFAM" id="SSF52113">
    <property type="entry name" value="BRCT domain"/>
    <property type="match status" value="1"/>
</dbReference>
<organism evidence="11 12">
    <name type="scientific">Candidatus Shapirobacteria bacterium CG2_30_35_20</name>
    <dbReference type="NCBI Taxonomy" id="1805376"/>
    <lineage>
        <taxon>Bacteria</taxon>
        <taxon>Candidatus Shapironibacteriota</taxon>
    </lineage>
</organism>
<dbReference type="Gene3D" id="2.40.50.140">
    <property type="entry name" value="Nucleic acid-binding proteins"/>
    <property type="match status" value="1"/>
</dbReference>
<dbReference type="EMBL" id="MNZO01000029">
    <property type="protein sequence ID" value="OIP87118.1"/>
    <property type="molecule type" value="Genomic_DNA"/>
</dbReference>
<dbReference type="InterPro" id="IPR013839">
    <property type="entry name" value="DNAligase_adenylation"/>
</dbReference>
<keyword evidence="2 9" id="KW-0235">DNA replication</keyword>
<keyword evidence="3 9" id="KW-0479">Metal-binding</keyword>
<feature type="domain" description="BRCT" evidence="10">
    <location>
        <begin position="588"/>
        <end position="660"/>
    </location>
</feature>
<comment type="similarity">
    <text evidence="9">Belongs to the NAD-dependent DNA ligase family. LigA subfamily.</text>
</comment>
<dbReference type="NCBIfam" id="TIGR00575">
    <property type="entry name" value="dnlj"/>
    <property type="match status" value="1"/>
</dbReference>
<dbReference type="SUPFAM" id="SSF47781">
    <property type="entry name" value="RuvA domain 2-like"/>
    <property type="match status" value="1"/>
</dbReference>
<dbReference type="InterPro" id="IPR001679">
    <property type="entry name" value="DNA_ligase"/>
</dbReference>
<dbReference type="SMART" id="SM00532">
    <property type="entry name" value="LIGANc"/>
    <property type="match status" value="1"/>
</dbReference>
<evidence type="ECO:0000313" key="12">
    <source>
        <dbReference type="Proteomes" id="UP000182344"/>
    </source>
</evidence>
<evidence type="ECO:0000256" key="2">
    <source>
        <dbReference type="ARBA" id="ARBA00022705"/>
    </source>
</evidence>
<reference evidence="11 12" key="1">
    <citation type="journal article" date="2016" name="Environ. Microbiol.">
        <title>Genomic resolution of a cold subsurface aquifer community provides metabolic insights for novel microbes adapted to high CO concentrations.</title>
        <authorList>
            <person name="Probst A.J."/>
            <person name="Castelle C.J."/>
            <person name="Singh A."/>
            <person name="Brown C.T."/>
            <person name="Anantharaman K."/>
            <person name="Sharon I."/>
            <person name="Hug L.A."/>
            <person name="Burstein D."/>
            <person name="Emerson J.B."/>
            <person name="Thomas B.C."/>
            <person name="Banfield J.F."/>
        </authorList>
    </citation>
    <scope>NUCLEOTIDE SEQUENCE [LARGE SCALE GENOMIC DNA]</scope>
    <source>
        <strain evidence="11">CG2_30_35_20</strain>
    </source>
</reference>
<feature type="binding site" evidence="9">
    <location>
        <position position="426"/>
    </location>
    <ligand>
        <name>Zn(2+)</name>
        <dbReference type="ChEBI" id="CHEBI:29105"/>
    </ligand>
</feature>
<evidence type="ECO:0000313" key="11">
    <source>
        <dbReference type="EMBL" id="OIP87118.1"/>
    </source>
</evidence>
<dbReference type="Proteomes" id="UP000182344">
    <property type="component" value="Unassembled WGS sequence"/>
</dbReference>
<dbReference type="InterPro" id="IPR001357">
    <property type="entry name" value="BRCT_dom"/>
</dbReference>
<dbReference type="InterPro" id="IPR012340">
    <property type="entry name" value="NA-bd_OB-fold"/>
</dbReference>
<dbReference type="Pfam" id="PF14520">
    <property type="entry name" value="HHH_5"/>
    <property type="match status" value="1"/>
</dbReference>
<keyword evidence="4 9" id="KW-0227">DNA damage</keyword>
<feature type="binding site" evidence="9">
    <location>
        <position position="319"/>
    </location>
    <ligand>
        <name>NAD(+)</name>
        <dbReference type="ChEBI" id="CHEBI:57540"/>
    </ligand>
</feature>
<dbReference type="AlphaFoldDB" id="A0A1J5I3Y0"/>
<feature type="active site" description="N6-AMP-lysine intermediate" evidence="9">
    <location>
        <position position="123"/>
    </location>
</feature>
<comment type="cofactor">
    <cofactor evidence="9">
        <name>Mg(2+)</name>
        <dbReference type="ChEBI" id="CHEBI:18420"/>
    </cofactor>
    <cofactor evidence="9">
        <name>Mn(2+)</name>
        <dbReference type="ChEBI" id="CHEBI:29035"/>
    </cofactor>
</comment>
<feature type="binding site" evidence="9">
    <location>
        <position position="432"/>
    </location>
    <ligand>
        <name>Zn(2+)</name>
        <dbReference type="ChEBI" id="CHEBI:29105"/>
    </ligand>
</feature>
<feature type="binding site" evidence="9">
    <location>
        <position position="413"/>
    </location>
    <ligand>
        <name>Zn(2+)</name>
        <dbReference type="ChEBI" id="CHEBI:29105"/>
    </ligand>
</feature>
<dbReference type="SMART" id="SM00292">
    <property type="entry name" value="BRCT"/>
    <property type="match status" value="1"/>
</dbReference>
<dbReference type="GO" id="GO:0046872">
    <property type="term" value="F:metal ion binding"/>
    <property type="evidence" value="ECO:0007669"/>
    <property type="project" value="UniProtKB-KW"/>
</dbReference>
<dbReference type="GO" id="GO:0003911">
    <property type="term" value="F:DNA ligase (NAD+) activity"/>
    <property type="evidence" value="ECO:0007669"/>
    <property type="project" value="UniProtKB-UniRule"/>
</dbReference>
<dbReference type="InterPro" id="IPR013840">
    <property type="entry name" value="DNAligase_N"/>
</dbReference>
<evidence type="ECO:0000256" key="7">
    <source>
        <dbReference type="ARBA" id="ARBA00023204"/>
    </source>
</evidence>
<feature type="binding site" evidence="9">
    <location>
        <position position="144"/>
    </location>
    <ligand>
        <name>NAD(+)</name>
        <dbReference type="ChEBI" id="CHEBI:57540"/>
    </ligand>
</feature>
<dbReference type="SUPFAM" id="SSF50249">
    <property type="entry name" value="Nucleic acid-binding proteins"/>
    <property type="match status" value="1"/>
</dbReference>
<gene>
    <name evidence="9" type="primary">ligA</name>
    <name evidence="11" type="ORF">AUK05_02105</name>
</gene>
<evidence type="ECO:0000256" key="5">
    <source>
        <dbReference type="ARBA" id="ARBA00022833"/>
    </source>
</evidence>
<feature type="binding site" evidence="9">
    <location>
        <position position="295"/>
    </location>
    <ligand>
        <name>NAD(+)</name>
        <dbReference type="ChEBI" id="CHEBI:57540"/>
    </ligand>
</feature>
<accession>A0A1J5I3Y0</accession>
<evidence type="ECO:0000259" key="10">
    <source>
        <dbReference type="PROSITE" id="PS50172"/>
    </source>
</evidence>
<evidence type="ECO:0000256" key="4">
    <source>
        <dbReference type="ARBA" id="ARBA00022763"/>
    </source>
</evidence>
<dbReference type="Pfam" id="PF03120">
    <property type="entry name" value="OB_DNA_ligase"/>
    <property type="match status" value="1"/>
</dbReference>
<dbReference type="PIRSF" id="PIRSF001604">
    <property type="entry name" value="LigA"/>
    <property type="match status" value="1"/>
</dbReference>
<keyword evidence="6 9" id="KW-0520">NAD</keyword>
<dbReference type="EC" id="6.5.1.2" evidence="9"/>
<dbReference type="GO" id="GO:0006260">
    <property type="term" value="P:DNA replication"/>
    <property type="evidence" value="ECO:0007669"/>
    <property type="project" value="UniProtKB-KW"/>
</dbReference>
<keyword evidence="5 9" id="KW-0862">Zinc</keyword>
<comment type="caution">
    <text evidence="11">The sequence shown here is derived from an EMBL/GenBank/DDBJ whole genome shotgun (WGS) entry which is preliminary data.</text>
</comment>
<dbReference type="Pfam" id="PF00533">
    <property type="entry name" value="BRCT"/>
    <property type="match status" value="1"/>
</dbReference>
<dbReference type="InterPro" id="IPR036420">
    <property type="entry name" value="BRCT_dom_sf"/>
</dbReference>
<dbReference type="SUPFAM" id="SSF56091">
    <property type="entry name" value="DNA ligase/mRNA capping enzyme, catalytic domain"/>
    <property type="match status" value="1"/>
</dbReference>
<comment type="catalytic activity">
    <reaction evidence="8 9">
        <text>NAD(+) + (deoxyribonucleotide)n-3'-hydroxyl + 5'-phospho-(deoxyribonucleotide)m = (deoxyribonucleotide)n+m + AMP + beta-nicotinamide D-nucleotide.</text>
        <dbReference type="EC" id="6.5.1.2"/>
    </reaction>
</comment>
<dbReference type="Pfam" id="PF01653">
    <property type="entry name" value="DNA_ligase_aden"/>
    <property type="match status" value="1"/>
</dbReference>
<keyword evidence="9" id="KW-0460">Magnesium</keyword>
<protein>
    <recommendedName>
        <fullName evidence="9">DNA ligase</fullName>
        <ecNumber evidence="9">6.5.1.2</ecNumber>
    </recommendedName>
    <alternativeName>
        <fullName evidence="9">Polydeoxyribonucleotide synthase [NAD(+)]</fullName>
    </alternativeName>
</protein>
<comment type="function">
    <text evidence="9">DNA ligase that catalyzes the formation of phosphodiester linkages between 5'-phosphoryl and 3'-hydroxyl groups in double-stranded DNA using NAD as a coenzyme and as the energy source for the reaction. It is essential for DNA replication and repair of damaged DNA.</text>
</comment>
<dbReference type="Gene3D" id="3.40.50.10190">
    <property type="entry name" value="BRCT domain"/>
    <property type="match status" value="1"/>
</dbReference>
<dbReference type="PROSITE" id="PS50172">
    <property type="entry name" value="BRCT"/>
    <property type="match status" value="1"/>
</dbReference>
<evidence type="ECO:0000256" key="6">
    <source>
        <dbReference type="ARBA" id="ARBA00023027"/>
    </source>
</evidence>
<keyword evidence="1 9" id="KW-0436">Ligase</keyword>
<dbReference type="Gene3D" id="1.10.150.20">
    <property type="entry name" value="5' to 3' exonuclease, C-terminal subdomain"/>
    <property type="match status" value="2"/>
</dbReference>
<evidence type="ECO:0000256" key="8">
    <source>
        <dbReference type="ARBA" id="ARBA00034005"/>
    </source>
</evidence>
<proteinExistence type="inferred from homology"/>
<sequence length="660" mass="74319">MYSLESINFQNKSPEQIGELLIEAKKAYYTSGKPIMDDHTYDTLEEILRLKLPNHRIFTKVGHPNFDTGFDKLAHIMPMGSQNKVTNIADLVHYFELKFNNLNNYSSPLVKRGIEGGFIVQPKCDGISVELIYKNSVLINAITRGDGQIGDVITQNIVKMKNFIKNPKDFTGSVRCEIMVTKKDFEKLNQHVGTHYNAFLPNNDTIFYSNPRNAASGLSQRLDSKYSEYCSLYAVDIYPNLPTVNDEIKFLQQLGFTTVESTLCHNFNQIENIYQQFLIKNRNDYPFEIDGLVIKINDNKLAQSLGNKNNRPKHQVAYKFPANTNTSTILNITWQVGPMGAITPVAQIEPIKLSGAIITFASLANHDLIIKKNINVGDIIEVTRRGDVIPHIEKVVTKVSQNHVTIPTICPSCNTLLIRESKFLHCPNTKNCLAQIIGSLNLFCHTLDILGLSDKTIEKLYLAKKIIVPGDFFKLKISDIAPLDNLGEKSAKNIINQIQNKKEITLKQVFDSAIIPNFSGARIQQLITEGYDTPEKLLNLNIDELVKIKGFQITLAQKIIDGINLRRVWINSILSQVKIQFVIRNLKFTNLSFCITGTLTQPRQKLIDIIESNGGKFLSSVTSNTNYLICNEPSKSDKYLSAIKSNIPIITESEFSTLVS</sequence>
<dbReference type="GO" id="GO:0006281">
    <property type="term" value="P:DNA repair"/>
    <property type="evidence" value="ECO:0007669"/>
    <property type="project" value="UniProtKB-KW"/>
</dbReference>
<dbReference type="InterPro" id="IPR010994">
    <property type="entry name" value="RuvA_2-like"/>
</dbReference>
<comment type="caution">
    <text evidence="9">Lacks conserved residue(s) required for the propagation of feature annotation.</text>
</comment>
<feature type="binding site" evidence="9">
    <location>
        <position position="410"/>
    </location>
    <ligand>
        <name>Zn(2+)</name>
        <dbReference type="ChEBI" id="CHEBI:29105"/>
    </ligand>
</feature>
<dbReference type="STRING" id="1805376.AUK05_02105"/>
<dbReference type="InterPro" id="IPR004150">
    <property type="entry name" value="NAD_DNA_ligase_OB"/>
</dbReference>
<keyword evidence="9" id="KW-0464">Manganese</keyword>
<evidence type="ECO:0000256" key="9">
    <source>
        <dbReference type="HAMAP-Rule" id="MF_01588"/>
    </source>
</evidence>
<feature type="binding site" evidence="9">
    <location>
        <begin position="81"/>
        <end position="82"/>
    </location>
    <ligand>
        <name>NAD(+)</name>
        <dbReference type="ChEBI" id="CHEBI:57540"/>
    </ligand>
</feature>